<keyword evidence="2" id="KW-1185">Reference proteome</keyword>
<reference evidence="2" key="1">
    <citation type="submission" date="2015-01" db="EMBL/GenBank/DDBJ databases">
        <authorList>
            <person name="MANFREDI Pablo"/>
        </authorList>
    </citation>
    <scope>NUCLEOTIDE SEQUENCE [LARGE SCALE GENOMIC DNA]</scope>
    <source>
        <strain evidence="2">Ccyn2B</strain>
    </source>
</reference>
<evidence type="ECO:0000313" key="1">
    <source>
        <dbReference type="EMBL" id="CEN35902.1"/>
    </source>
</evidence>
<dbReference type="Proteomes" id="UP000038055">
    <property type="component" value="Unassembled WGS sequence"/>
</dbReference>
<sequence>MLKLLQFPDKVLSYWATNQFLKKEGEIVFRNGSSSSPLKVKFSNAYCLEMHQNINQGVETILVISAESLLINGQTYDNNWTK</sequence>
<gene>
    <name evidence="1" type="ORF">CCYN2B_290045</name>
</gene>
<dbReference type="Pfam" id="PF17642">
    <property type="entry name" value="TssD"/>
    <property type="match status" value="1"/>
</dbReference>
<dbReference type="InterPro" id="IPR041408">
    <property type="entry name" value="Hcp_Tssd"/>
</dbReference>
<dbReference type="GO" id="GO:0033104">
    <property type="term" value="C:type VI protein secretion system complex"/>
    <property type="evidence" value="ECO:0007669"/>
    <property type="project" value="InterPro"/>
</dbReference>
<name>A0A0B7HDB7_9FLAO</name>
<organism evidence="1 2">
    <name type="scientific">Capnocytophaga cynodegmi</name>
    <dbReference type="NCBI Taxonomy" id="28189"/>
    <lineage>
        <taxon>Bacteria</taxon>
        <taxon>Pseudomonadati</taxon>
        <taxon>Bacteroidota</taxon>
        <taxon>Flavobacteriia</taxon>
        <taxon>Flavobacteriales</taxon>
        <taxon>Flavobacteriaceae</taxon>
        <taxon>Capnocytophaga</taxon>
    </lineage>
</organism>
<dbReference type="AlphaFoldDB" id="A0A0B7HDB7"/>
<dbReference type="EMBL" id="CDOD01000022">
    <property type="protein sequence ID" value="CEN35902.1"/>
    <property type="molecule type" value="Genomic_DNA"/>
</dbReference>
<protein>
    <submittedName>
        <fullName evidence="1">Uncharacterized protein</fullName>
    </submittedName>
</protein>
<proteinExistence type="predicted"/>
<evidence type="ECO:0000313" key="2">
    <source>
        <dbReference type="Proteomes" id="UP000038055"/>
    </source>
</evidence>
<accession>A0A0B7HDB7</accession>